<comment type="caution">
    <text evidence="2">The sequence shown here is derived from an EMBL/GenBank/DDBJ whole genome shotgun (WGS) entry which is preliminary data.</text>
</comment>
<dbReference type="InterPro" id="IPR045857">
    <property type="entry name" value="O16G_dom_2"/>
</dbReference>
<dbReference type="CDD" id="cd11334">
    <property type="entry name" value="AmyAc_TreS"/>
    <property type="match status" value="1"/>
</dbReference>
<dbReference type="Gene3D" id="3.20.20.80">
    <property type="entry name" value="Glycosidases"/>
    <property type="match status" value="1"/>
</dbReference>
<dbReference type="InterPro" id="IPR006047">
    <property type="entry name" value="GH13_cat_dom"/>
</dbReference>
<name>A0A7V7PQT8_9HYPH</name>
<dbReference type="SMART" id="SM00642">
    <property type="entry name" value="Aamy"/>
    <property type="match status" value="1"/>
</dbReference>
<dbReference type="Proteomes" id="UP000432089">
    <property type="component" value="Unassembled WGS sequence"/>
</dbReference>
<proteinExistence type="predicted"/>
<dbReference type="EMBL" id="VZDO01000004">
    <property type="protein sequence ID" value="KAB0680749.1"/>
    <property type="molecule type" value="Genomic_DNA"/>
</dbReference>
<keyword evidence="3" id="KW-1185">Reference proteome</keyword>
<evidence type="ECO:0000313" key="2">
    <source>
        <dbReference type="EMBL" id="KAB0680749.1"/>
    </source>
</evidence>
<dbReference type="PANTHER" id="PTHR10357:SF219">
    <property type="entry name" value="MALTOSE ALPHA-D-GLUCOSYLTRANSFERASE"/>
    <property type="match status" value="1"/>
</dbReference>
<dbReference type="PANTHER" id="PTHR10357">
    <property type="entry name" value="ALPHA-AMYLASE FAMILY MEMBER"/>
    <property type="match status" value="1"/>
</dbReference>
<sequence length="548" mass="61862">MIDLWYKNAVIYCLDVDSFFDSDGDGVGDLRGLADHLEYIEALGATCIWLLPFYPSPNRDNGYDIADYYGVDPRYGTLGEFVDFMQAAKDRGLRVIVDLVVNHSSIDHPWFQASRSDPEGKYGDWYVWSKEKPADADKGVVFPGVQKTTWTYDRKRGEYYFHRFYDHQPDLNIANPAVREEIQRIMGFWLQLGASGFRIDAAPFILEDLDKIQGTDPYAYLSELQEFLSWRESEAMLLAEANITMDMAGEYFGSGDRLHVIFNFPLNQKLFLALARGEAEPVTAFLKELPDLPLVGQWGTFLRNHDEIDLGRLEPAEKQEVFDAFGADKSMQLYDRGIRRRLAPMLGGDERRVAMAFSLMLSLPGTPVIWYGDELGMGDNMALSERDPVRVPMQWHPRGNGGFSAADPKTWVRPPIPDGPFSHRFVNAEAQRKDPTSLFATIQRLIRLRRACREIGWSPAEVVDTGEPSVIALKSQWRGGAVLTLHNLADRPLTIDLGPAVGEGYAGRSLLHQDAELRCDADGRCDLRLAAYGFEWLRLEEAEATAAN</sequence>
<reference evidence="2 3" key="1">
    <citation type="submission" date="2019-09" db="EMBL/GenBank/DDBJ databases">
        <title>YIM 132180 draft genome.</title>
        <authorList>
            <person name="Zhang K."/>
        </authorList>
    </citation>
    <scope>NUCLEOTIDE SEQUENCE [LARGE SCALE GENOMIC DNA]</scope>
    <source>
        <strain evidence="2 3">YIM 132180</strain>
    </source>
</reference>
<evidence type="ECO:0000313" key="3">
    <source>
        <dbReference type="Proteomes" id="UP000432089"/>
    </source>
</evidence>
<dbReference type="Pfam" id="PF22157">
    <property type="entry name" value="SupH-like_C"/>
    <property type="match status" value="1"/>
</dbReference>
<dbReference type="InterPro" id="IPR013780">
    <property type="entry name" value="Glyco_hydro_b"/>
</dbReference>
<organism evidence="2 3">
    <name type="scientific">Plantimonas leprariae</name>
    <dbReference type="NCBI Taxonomy" id="2615207"/>
    <lineage>
        <taxon>Bacteria</taxon>
        <taxon>Pseudomonadati</taxon>
        <taxon>Pseudomonadota</taxon>
        <taxon>Alphaproteobacteria</taxon>
        <taxon>Hyphomicrobiales</taxon>
        <taxon>Aurantimonadaceae</taxon>
        <taxon>Plantimonas</taxon>
    </lineage>
</organism>
<evidence type="ECO:0000259" key="1">
    <source>
        <dbReference type="SMART" id="SM00642"/>
    </source>
</evidence>
<dbReference type="RefSeq" id="WP_150968901.1">
    <property type="nucleotide sequence ID" value="NZ_VZDO01000004.1"/>
</dbReference>
<dbReference type="AlphaFoldDB" id="A0A7V7PQT8"/>
<gene>
    <name evidence="2" type="ORF">F6X38_07040</name>
</gene>
<dbReference type="InterPro" id="IPR017853">
    <property type="entry name" value="GH"/>
</dbReference>
<dbReference type="InterPro" id="IPR054049">
    <property type="entry name" value="SupH-like_C"/>
</dbReference>
<dbReference type="GO" id="GO:0005975">
    <property type="term" value="P:carbohydrate metabolic process"/>
    <property type="evidence" value="ECO:0007669"/>
    <property type="project" value="InterPro"/>
</dbReference>
<protein>
    <submittedName>
        <fullName evidence="2">Trehalose synthase</fullName>
    </submittedName>
</protein>
<feature type="domain" description="Glycosyl hydrolase family 13 catalytic" evidence="1">
    <location>
        <begin position="13"/>
        <end position="390"/>
    </location>
</feature>
<accession>A0A7V7PQT8</accession>
<dbReference type="Pfam" id="PF00128">
    <property type="entry name" value="Alpha-amylase"/>
    <property type="match status" value="2"/>
</dbReference>
<dbReference type="Gene3D" id="3.90.400.10">
    <property type="entry name" value="Oligo-1,6-glucosidase, Domain 2"/>
    <property type="match status" value="1"/>
</dbReference>
<dbReference type="SUPFAM" id="SSF51445">
    <property type="entry name" value="(Trans)glycosidases"/>
    <property type="match status" value="1"/>
</dbReference>
<dbReference type="Gene3D" id="2.60.40.1180">
    <property type="entry name" value="Golgi alpha-mannosidase II"/>
    <property type="match status" value="1"/>
</dbReference>